<evidence type="ECO:0000313" key="3">
    <source>
        <dbReference type="EMBL" id="OZG51613.1"/>
    </source>
</evidence>
<dbReference type="EMBL" id="MWWR01000007">
    <property type="protein sequence ID" value="OZG51613.1"/>
    <property type="molecule type" value="Genomic_DNA"/>
</dbReference>
<protein>
    <submittedName>
        <fullName evidence="3">Transposase</fullName>
    </submittedName>
</protein>
<dbReference type="Proteomes" id="UP000216725">
    <property type="component" value="Unassembled WGS sequence"/>
</dbReference>
<dbReference type="InterPro" id="IPR051917">
    <property type="entry name" value="Transposase-Integrase"/>
</dbReference>
<dbReference type="Gene3D" id="1.10.10.60">
    <property type="entry name" value="Homeodomain-like"/>
    <property type="match status" value="1"/>
</dbReference>
<evidence type="ECO:0000259" key="2">
    <source>
        <dbReference type="Pfam" id="PF13936"/>
    </source>
</evidence>
<feature type="region of interest" description="Disordered" evidence="1">
    <location>
        <begin position="123"/>
        <end position="150"/>
    </location>
</feature>
<dbReference type="PANTHER" id="PTHR10948">
    <property type="entry name" value="TRANSPOSASE"/>
    <property type="match status" value="1"/>
</dbReference>
<reference evidence="3 4" key="1">
    <citation type="journal article" date="2017" name="BMC Genomics">
        <title>Comparative genomic and phylogenomic analyses of the Bifidobacteriaceae family.</title>
        <authorList>
            <person name="Lugli G.A."/>
            <person name="Milani C."/>
            <person name="Turroni F."/>
            <person name="Duranti S."/>
            <person name="Mancabelli L."/>
            <person name="Mangifesta M."/>
            <person name="Ferrario C."/>
            <person name="Modesto M."/>
            <person name="Mattarelli P."/>
            <person name="Jiri K."/>
            <person name="van Sinderen D."/>
            <person name="Ventura M."/>
        </authorList>
    </citation>
    <scope>NUCLEOTIDE SEQUENCE [LARGE SCALE GENOMIC DNA]</scope>
    <source>
        <strain evidence="3 4">DSM 24742</strain>
    </source>
</reference>
<dbReference type="InterPro" id="IPR025246">
    <property type="entry name" value="IS30-like_HTH"/>
</dbReference>
<evidence type="ECO:0000256" key="1">
    <source>
        <dbReference type="SAM" id="MobiDB-lite"/>
    </source>
</evidence>
<feature type="compositionally biased region" description="Basic residues" evidence="1">
    <location>
        <begin position="141"/>
        <end position="150"/>
    </location>
</feature>
<dbReference type="OrthoDB" id="9803231at2"/>
<name>A0A261EXP2_9BIFI</name>
<sequence length="259" mass="29395">MVYEFDGTEYDKLRDMQEARRAKYLELVHGGMNFTQAARAVGVSKRTGKVSRNGRTRSTGRNERPLADWCRGDMDKPKTTCARHLGLDERITIAGMHRAGSGVRAIARTLGRAPSTVSRELHRNADDIGGGYGPNRAQQKATHRLKRPKDRKIAPGTRLWDEVRADLDTHWIPEQIAGRLRLEHPGDGSMNACHETIYQAIYVQGRGELRIQLKQAMRRGRTARRPRGDGQSRRPRFPEPMVMTGDRPADVADRYHEHQ</sequence>
<dbReference type="AlphaFoldDB" id="A0A261EXP2"/>
<keyword evidence="4" id="KW-1185">Reference proteome</keyword>
<dbReference type="PANTHER" id="PTHR10948:SF23">
    <property type="entry name" value="TRANSPOSASE INSI FOR INSERTION SEQUENCE ELEMENT IS30A-RELATED"/>
    <property type="match status" value="1"/>
</dbReference>
<dbReference type="GO" id="GO:0005829">
    <property type="term" value="C:cytosol"/>
    <property type="evidence" value="ECO:0007669"/>
    <property type="project" value="TreeGrafter"/>
</dbReference>
<gene>
    <name evidence="3" type="ORF">PSRA_1010</name>
</gene>
<organism evidence="3 4">
    <name type="scientific">Pseudoscardovia radai</name>
    <dbReference type="NCBI Taxonomy" id="987066"/>
    <lineage>
        <taxon>Bacteria</taxon>
        <taxon>Bacillati</taxon>
        <taxon>Actinomycetota</taxon>
        <taxon>Actinomycetes</taxon>
        <taxon>Bifidobacteriales</taxon>
        <taxon>Bifidobacteriaceae</taxon>
        <taxon>Pseudoscardovia</taxon>
    </lineage>
</organism>
<dbReference type="GO" id="GO:0004803">
    <property type="term" value="F:transposase activity"/>
    <property type="evidence" value="ECO:0007669"/>
    <property type="project" value="TreeGrafter"/>
</dbReference>
<accession>A0A261EXP2</accession>
<feature type="compositionally biased region" description="Basic and acidic residues" evidence="1">
    <location>
        <begin position="247"/>
        <end position="259"/>
    </location>
</feature>
<feature type="region of interest" description="Disordered" evidence="1">
    <location>
        <begin position="217"/>
        <end position="259"/>
    </location>
</feature>
<proteinExistence type="predicted"/>
<evidence type="ECO:0000313" key="4">
    <source>
        <dbReference type="Proteomes" id="UP000216725"/>
    </source>
</evidence>
<comment type="caution">
    <text evidence="3">The sequence shown here is derived from an EMBL/GenBank/DDBJ whole genome shotgun (WGS) entry which is preliminary data.</text>
</comment>
<feature type="region of interest" description="Disordered" evidence="1">
    <location>
        <begin position="45"/>
        <end position="65"/>
    </location>
</feature>
<feature type="domain" description="Transposase IS30-like HTH" evidence="2">
    <location>
        <begin position="83"/>
        <end position="124"/>
    </location>
</feature>
<dbReference type="GO" id="GO:0032196">
    <property type="term" value="P:transposition"/>
    <property type="evidence" value="ECO:0007669"/>
    <property type="project" value="TreeGrafter"/>
</dbReference>
<dbReference type="Pfam" id="PF13936">
    <property type="entry name" value="HTH_38"/>
    <property type="match status" value="1"/>
</dbReference>
<feature type="compositionally biased region" description="Basic residues" evidence="1">
    <location>
        <begin position="46"/>
        <end position="55"/>
    </location>
</feature>